<keyword evidence="2" id="KW-1185">Reference proteome</keyword>
<evidence type="ECO:0000313" key="1">
    <source>
        <dbReference type="EMBL" id="KAI4384236.1"/>
    </source>
</evidence>
<reference evidence="2" key="1">
    <citation type="journal article" date="2023" name="Front. Plant Sci.">
        <title>Chromosomal-level genome assembly of Melastoma candidum provides insights into trichome evolution.</title>
        <authorList>
            <person name="Zhong Y."/>
            <person name="Wu W."/>
            <person name="Sun C."/>
            <person name="Zou P."/>
            <person name="Liu Y."/>
            <person name="Dai S."/>
            <person name="Zhou R."/>
        </authorList>
    </citation>
    <scope>NUCLEOTIDE SEQUENCE [LARGE SCALE GENOMIC DNA]</scope>
</reference>
<evidence type="ECO:0000313" key="2">
    <source>
        <dbReference type="Proteomes" id="UP001057402"/>
    </source>
</evidence>
<organism evidence="1 2">
    <name type="scientific">Melastoma candidum</name>
    <dbReference type="NCBI Taxonomy" id="119954"/>
    <lineage>
        <taxon>Eukaryota</taxon>
        <taxon>Viridiplantae</taxon>
        <taxon>Streptophyta</taxon>
        <taxon>Embryophyta</taxon>
        <taxon>Tracheophyta</taxon>
        <taxon>Spermatophyta</taxon>
        <taxon>Magnoliopsida</taxon>
        <taxon>eudicotyledons</taxon>
        <taxon>Gunneridae</taxon>
        <taxon>Pentapetalae</taxon>
        <taxon>rosids</taxon>
        <taxon>malvids</taxon>
        <taxon>Myrtales</taxon>
        <taxon>Melastomataceae</taxon>
        <taxon>Melastomatoideae</taxon>
        <taxon>Melastomateae</taxon>
        <taxon>Melastoma</taxon>
    </lineage>
</organism>
<gene>
    <name evidence="1" type="ORF">MLD38_002417</name>
</gene>
<comment type="caution">
    <text evidence="1">The sequence shown here is derived from an EMBL/GenBank/DDBJ whole genome shotgun (WGS) entry which is preliminary data.</text>
</comment>
<dbReference type="Proteomes" id="UP001057402">
    <property type="component" value="Chromosome 2"/>
</dbReference>
<dbReference type="EMBL" id="CM042881">
    <property type="protein sequence ID" value="KAI4384236.1"/>
    <property type="molecule type" value="Genomic_DNA"/>
</dbReference>
<protein>
    <submittedName>
        <fullName evidence="1">Uncharacterized protein</fullName>
    </submittedName>
</protein>
<accession>A0ACB9S178</accession>
<sequence>MACVLMLAALSCLIHVANANMWLNHGADLFNTRSAAGEMLISPDTAPNLHPRWKFFAGKDISATPAVANGFVYFPSWNGNIYALNAFTGSLIWQRNLGQLTGLTGTGIIVNVTVSRATPTVSGIMLVVSIYGPAVVIALDRFTGRLIWQTTIDPRPFTTVTASGTTFFGSYYTGVASLENIRTTPPCCVFRGSMVRLSLRTGELIWQTFTLPDNGGRYGGYSGASVWGSSPSIDPMRRLVYFGTGNLYSAPLAVEQCQQRQSNQTTKPTQPDSCVSPDALFDSLIAVEIDSGRIRWARQLTPYDVFYFACLTPNNPDCPPGPNLDADFGEAPMLLSVPLNGVMRDILVAVQKSGFAWALDRDNGDILWSRKAGPGGLEGGGTWGAATDGERVYTNIVNSYRVNFTLAPSNKVTTAGGWVGLNSSTGEILWTTANPSNETSNGPVSVVNGLVIAGSVASNGPVYAMDARTGEILWSYNTGATVYGGASAAYGCLYIGNGYKVSLGAFHPTWTAGGYLYAFCVV</sequence>
<proteinExistence type="predicted"/>
<name>A0ACB9S178_9MYRT</name>